<dbReference type="Gene3D" id="3.30.565.10">
    <property type="entry name" value="Histidine kinase-like ATPase, C-terminal domain"/>
    <property type="match status" value="1"/>
</dbReference>
<dbReference type="Gene3D" id="6.10.340.10">
    <property type="match status" value="1"/>
</dbReference>
<dbReference type="InterPro" id="IPR036097">
    <property type="entry name" value="HisK_dim/P_sf"/>
</dbReference>
<dbReference type="SMART" id="SM00388">
    <property type="entry name" value="HisKA"/>
    <property type="match status" value="1"/>
</dbReference>
<evidence type="ECO:0000256" key="10">
    <source>
        <dbReference type="SAM" id="Phobius"/>
    </source>
</evidence>
<keyword evidence="6 10" id="KW-0812">Transmembrane</keyword>
<dbReference type="SUPFAM" id="SSF47384">
    <property type="entry name" value="Homodimeric domain of signal transducing histidine kinase"/>
    <property type="match status" value="1"/>
</dbReference>
<protein>
    <recommendedName>
        <fullName evidence="3">histidine kinase</fullName>
        <ecNumber evidence="3">2.7.13.3</ecNumber>
    </recommendedName>
</protein>
<dbReference type="SMART" id="SM00387">
    <property type="entry name" value="HATPase_c"/>
    <property type="match status" value="1"/>
</dbReference>
<dbReference type="InterPro" id="IPR003660">
    <property type="entry name" value="HAMP_dom"/>
</dbReference>
<evidence type="ECO:0000256" key="6">
    <source>
        <dbReference type="ARBA" id="ARBA00022692"/>
    </source>
</evidence>
<dbReference type="PROSITE" id="PS50109">
    <property type="entry name" value="HIS_KIN"/>
    <property type="match status" value="1"/>
</dbReference>
<evidence type="ECO:0000259" key="12">
    <source>
        <dbReference type="PROSITE" id="PS50885"/>
    </source>
</evidence>
<feature type="domain" description="Histidine kinase" evidence="11">
    <location>
        <begin position="236"/>
        <end position="443"/>
    </location>
</feature>
<gene>
    <name evidence="13" type="ORF">SAMN04488045_3691</name>
</gene>
<dbReference type="InterPro" id="IPR003661">
    <property type="entry name" value="HisK_dim/P_dom"/>
</dbReference>
<organism evidence="13 14">
    <name type="scientific">Thalassococcus halodurans</name>
    <dbReference type="NCBI Taxonomy" id="373675"/>
    <lineage>
        <taxon>Bacteria</taxon>
        <taxon>Pseudomonadati</taxon>
        <taxon>Pseudomonadota</taxon>
        <taxon>Alphaproteobacteria</taxon>
        <taxon>Rhodobacterales</taxon>
        <taxon>Roseobacteraceae</taxon>
        <taxon>Thalassococcus</taxon>
    </lineage>
</organism>
<dbReference type="InterPro" id="IPR003594">
    <property type="entry name" value="HATPase_dom"/>
</dbReference>
<dbReference type="OrthoDB" id="9815202at2"/>
<evidence type="ECO:0000256" key="4">
    <source>
        <dbReference type="ARBA" id="ARBA00022553"/>
    </source>
</evidence>
<evidence type="ECO:0000256" key="8">
    <source>
        <dbReference type="ARBA" id="ARBA00022989"/>
    </source>
</evidence>
<feature type="transmembrane region" description="Helical" evidence="10">
    <location>
        <begin position="154"/>
        <end position="175"/>
    </location>
</feature>
<keyword evidence="7 13" id="KW-0418">Kinase</keyword>
<dbReference type="InterPro" id="IPR005467">
    <property type="entry name" value="His_kinase_dom"/>
</dbReference>
<evidence type="ECO:0000256" key="7">
    <source>
        <dbReference type="ARBA" id="ARBA00022777"/>
    </source>
</evidence>
<evidence type="ECO:0000256" key="5">
    <source>
        <dbReference type="ARBA" id="ARBA00022679"/>
    </source>
</evidence>
<dbReference type="CDD" id="cd00075">
    <property type="entry name" value="HATPase"/>
    <property type="match status" value="1"/>
</dbReference>
<keyword evidence="8 10" id="KW-1133">Transmembrane helix</keyword>
<dbReference type="Gene3D" id="1.10.287.130">
    <property type="match status" value="1"/>
</dbReference>
<dbReference type="Proteomes" id="UP000236752">
    <property type="component" value="Unassembled WGS sequence"/>
</dbReference>
<evidence type="ECO:0000313" key="14">
    <source>
        <dbReference type="Proteomes" id="UP000236752"/>
    </source>
</evidence>
<dbReference type="RefSeq" id="WP_103911845.1">
    <property type="nucleotide sequence ID" value="NZ_FNUZ01000008.1"/>
</dbReference>
<dbReference type="Pfam" id="PF00512">
    <property type="entry name" value="HisKA"/>
    <property type="match status" value="1"/>
</dbReference>
<sequence>MLSTLLSLPKRLWRMSALRQALLLTALFWIAVIGSAVYAVFEMRDAIDRRVDNRLEARFEMIRADIANGTFDTNAPQYVGLEQVIYLAPDEKDSPLFGRRGTFLDDDLAPDRLFRGRYPDEPWLFLGGPAGDGWLIVGQNVGELSIFDDVLMEALVSIGWITLLVALAVGLFLGWRTQLRLSRVTAVLDRAASGDLSARVAQDQDRDDLDQLGHQVNDAIGRIAAALDQAKGFSASIAHDLKTPLTRLRIRLESALMSDGDREEEIGAALEEVDKAIAIFDAFLRLSKLESGALERRFEPVDLAALANDIAETYGPVIEDSGRSLTTDISDATLNGDPVLLGQFLTNLIQNALRHTPKGTALTIVVRKGVFGLADTGPGVPEDQRDNVVKPMYRLDRSRSTEGAGLGLALARTIAQRHKAELRLSEPDTGDHGLFVRMVWPAK</sequence>
<feature type="domain" description="HAMP" evidence="12">
    <location>
        <begin position="175"/>
        <end position="228"/>
    </location>
</feature>
<evidence type="ECO:0000256" key="9">
    <source>
        <dbReference type="ARBA" id="ARBA00023012"/>
    </source>
</evidence>
<feature type="transmembrane region" description="Helical" evidence="10">
    <location>
        <begin position="21"/>
        <end position="41"/>
    </location>
</feature>
<evidence type="ECO:0000313" key="13">
    <source>
        <dbReference type="EMBL" id="SEG62705.1"/>
    </source>
</evidence>
<dbReference type="InterPro" id="IPR036890">
    <property type="entry name" value="HATPase_C_sf"/>
</dbReference>
<comment type="catalytic activity">
    <reaction evidence="1">
        <text>ATP + protein L-histidine = ADP + protein N-phospho-L-histidine.</text>
        <dbReference type="EC" id="2.7.13.3"/>
    </reaction>
</comment>
<keyword evidence="14" id="KW-1185">Reference proteome</keyword>
<comment type="subcellular location">
    <subcellularLocation>
        <location evidence="2">Membrane</location>
    </subcellularLocation>
</comment>
<evidence type="ECO:0000256" key="2">
    <source>
        <dbReference type="ARBA" id="ARBA00004370"/>
    </source>
</evidence>
<accession>A0A1H6BQH7</accession>
<dbReference type="SUPFAM" id="SSF55874">
    <property type="entry name" value="ATPase domain of HSP90 chaperone/DNA topoisomerase II/histidine kinase"/>
    <property type="match status" value="1"/>
</dbReference>
<keyword evidence="10" id="KW-0472">Membrane</keyword>
<keyword evidence="9" id="KW-0902">Two-component regulatory system</keyword>
<dbReference type="SMART" id="SM00304">
    <property type="entry name" value="HAMP"/>
    <property type="match status" value="1"/>
</dbReference>
<dbReference type="CDD" id="cd00082">
    <property type="entry name" value="HisKA"/>
    <property type="match status" value="1"/>
</dbReference>
<dbReference type="Pfam" id="PF02518">
    <property type="entry name" value="HATPase_c"/>
    <property type="match status" value="1"/>
</dbReference>
<dbReference type="InterPro" id="IPR050428">
    <property type="entry name" value="TCS_sensor_his_kinase"/>
</dbReference>
<name>A0A1H6BQH7_9RHOB</name>
<dbReference type="PROSITE" id="PS50885">
    <property type="entry name" value="HAMP"/>
    <property type="match status" value="1"/>
</dbReference>
<keyword evidence="5" id="KW-0808">Transferase</keyword>
<keyword evidence="4" id="KW-0597">Phosphoprotein</keyword>
<evidence type="ECO:0000259" key="11">
    <source>
        <dbReference type="PROSITE" id="PS50109"/>
    </source>
</evidence>
<reference evidence="13 14" key="1">
    <citation type="submission" date="2016-10" db="EMBL/GenBank/DDBJ databases">
        <authorList>
            <person name="de Groot N.N."/>
        </authorList>
    </citation>
    <scope>NUCLEOTIDE SEQUENCE [LARGE SCALE GENOMIC DNA]</scope>
    <source>
        <strain evidence="13 14">DSM 26915</strain>
    </source>
</reference>
<dbReference type="EMBL" id="FNUZ01000008">
    <property type="protein sequence ID" value="SEG62705.1"/>
    <property type="molecule type" value="Genomic_DNA"/>
</dbReference>
<evidence type="ECO:0000256" key="3">
    <source>
        <dbReference type="ARBA" id="ARBA00012438"/>
    </source>
</evidence>
<dbReference type="EC" id="2.7.13.3" evidence="3"/>
<evidence type="ECO:0000256" key="1">
    <source>
        <dbReference type="ARBA" id="ARBA00000085"/>
    </source>
</evidence>
<dbReference type="AlphaFoldDB" id="A0A1H6BQH7"/>
<proteinExistence type="predicted"/>
<dbReference type="GO" id="GO:0005886">
    <property type="term" value="C:plasma membrane"/>
    <property type="evidence" value="ECO:0007669"/>
    <property type="project" value="TreeGrafter"/>
</dbReference>
<dbReference type="PANTHER" id="PTHR45436:SF8">
    <property type="entry name" value="HISTIDINE KINASE"/>
    <property type="match status" value="1"/>
</dbReference>
<dbReference type="GO" id="GO:0000155">
    <property type="term" value="F:phosphorelay sensor kinase activity"/>
    <property type="evidence" value="ECO:0007669"/>
    <property type="project" value="InterPro"/>
</dbReference>
<dbReference type="PANTHER" id="PTHR45436">
    <property type="entry name" value="SENSOR HISTIDINE KINASE YKOH"/>
    <property type="match status" value="1"/>
</dbReference>